<dbReference type="Proteomes" id="UP000054251">
    <property type="component" value="Unassembled WGS sequence"/>
</dbReference>
<dbReference type="SUPFAM" id="SSF51735">
    <property type="entry name" value="NAD(P)-binding Rossmann-fold domains"/>
    <property type="match status" value="1"/>
</dbReference>
<evidence type="ECO:0000256" key="1">
    <source>
        <dbReference type="ARBA" id="ARBA00006328"/>
    </source>
</evidence>
<feature type="domain" description="NmrA-like" evidence="3">
    <location>
        <begin position="2"/>
        <end position="302"/>
    </location>
</feature>
<keyword evidence="5" id="KW-1185">Reference proteome</keyword>
<evidence type="ECO:0000259" key="3">
    <source>
        <dbReference type="Pfam" id="PF05368"/>
    </source>
</evidence>
<evidence type="ECO:0000313" key="4">
    <source>
        <dbReference type="EMBL" id="KSA01970.1"/>
    </source>
</evidence>
<gene>
    <name evidence="4" type="ORF">AC631_02261</name>
</gene>
<evidence type="ECO:0000256" key="2">
    <source>
        <dbReference type="ARBA" id="ARBA00022857"/>
    </source>
</evidence>
<evidence type="ECO:0000313" key="5">
    <source>
        <dbReference type="Proteomes" id="UP000054251"/>
    </source>
</evidence>
<accession>A0A0V1Q0M1</accession>
<dbReference type="Pfam" id="PF05368">
    <property type="entry name" value="NmrA"/>
    <property type="match status" value="1"/>
</dbReference>
<comment type="similarity">
    <text evidence="1">Belongs to the NmrA-type oxidoreductase family.</text>
</comment>
<dbReference type="GO" id="GO:0005634">
    <property type="term" value="C:nucleus"/>
    <property type="evidence" value="ECO:0007669"/>
    <property type="project" value="TreeGrafter"/>
</dbReference>
<keyword evidence="2" id="KW-0521">NADP</keyword>
<dbReference type="EMBL" id="LMYN01000038">
    <property type="protein sequence ID" value="KSA01970.1"/>
    <property type="molecule type" value="Genomic_DNA"/>
</dbReference>
<dbReference type="Gene3D" id="3.90.25.10">
    <property type="entry name" value="UDP-galactose 4-epimerase, domain 1"/>
    <property type="match status" value="1"/>
</dbReference>
<comment type="caution">
    <text evidence="4">The sequence shown here is derived from an EMBL/GenBank/DDBJ whole genome shotgun (WGS) entry which is preliminary data.</text>
</comment>
<reference evidence="4 5" key="1">
    <citation type="submission" date="2015-11" db="EMBL/GenBank/DDBJ databases">
        <title>The genome of Debaryomyces fabryi.</title>
        <authorList>
            <person name="Tafer H."/>
            <person name="Lopandic K."/>
        </authorList>
    </citation>
    <scope>NUCLEOTIDE SEQUENCE [LARGE SCALE GENOMIC DNA]</scope>
    <source>
        <strain evidence="4 5">CBS 789</strain>
    </source>
</reference>
<dbReference type="InterPro" id="IPR008030">
    <property type="entry name" value="NmrA-like"/>
</dbReference>
<sequence>MSKLLVILGATGQQGGSIISYILNNPLLSKEYSLRGISRDASSPRAQALKLKGVEIFEADINRPDSLKNAFRDANIVFGQTNTIYENNSKERELMQGKAIVDAAVAAGVQYFIWSTSTNVTKITEGKLKQVIHFDVKAEIEEYIRALPIKSAFYAPGSFMQNLHSVMTPHPVGDGTYAISNIYEPETKIPWIDIANDTGKFIAPILTDPTKYEGKILSAAIKLYSLEEVAITLSNATGKVVNYRKVSEEFLRPFLPPSFANELIEMFLYIRDYGYYGPLTKEDVEWSSQQAQGKLITIEEYLAIDPLDLN</sequence>
<proteinExistence type="inferred from homology"/>
<protein>
    <recommendedName>
        <fullName evidence="3">NmrA-like domain-containing protein</fullName>
    </recommendedName>
</protein>
<dbReference type="InterPro" id="IPR051164">
    <property type="entry name" value="NmrA-like_oxidored"/>
</dbReference>
<name>A0A0V1Q0M1_9ASCO</name>
<dbReference type="RefSeq" id="XP_015468072.1">
    <property type="nucleotide sequence ID" value="XM_015611091.1"/>
</dbReference>
<dbReference type="PANTHER" id="PTHR42748">
    <property type="entry name" value="NITROGEN METABOLITE REPRESSION PROTEIN NMRA FAMILY MEMBER"/>
    <property type="match status" value="1"/>
</dbReference>
<dbReference type="OrthoDB" id="4083373at2759"/>
<organism evidence="4 5">
    <name type="scientific">Debaryomyces fabryi</name>
    <dbReference type="NCBI Taxonomy" id="58627"/>
    <lineage>
        <taxon>Eukaryota</taxon>
        <taxon>Fungi</taxon>
        <taxon>Dikarya</taxon>
        <taxon>Ascomycota</taxon>
        <taxon>Saccharomycotina</taxon>
        <taxon>Pichiomycetes</taxon>
        <taxon>Debaryomycetaceae</taxon>
        <taxon>Debaryomyces</taxon>
    </lineage>
</organism>
<dbReference type="CDD" id="cd05251">
    <property type="entry name" value="NmrA_like_SDR_a"/>
    <property type="match status" value="1"/>
</dbReference>
<dbReference type="GeneID" id="26839270"/>
<dbReference type="InterPro" id="IPR036291">
    <property type="entry name" value="NAD(P)-bd_dom_sf"/>
</dbReference>
<dbReference type="AlphaFoldDB" id="A0A0V1Q0M1"/>
<dbReference type="PANTHER" id="PTHR42748:SF11">
    <property type="entry name" value="NMRA-LIKE DOMAIN-CONTAINING PROTEIN"/>
    <property type="match status" value="1"/>
</dbReference>
<dbReference type="Gene3D" id="3.40.50.720">
    <property type="entry name" value="NAD(P)-binding Rossmann-like Domain"/>
    <property type="match status" value="1"/>
</dbReference>